<evidence type="ECO:0000313" key="2">
    <source>
        <dbReference type="Proteomes" id="UP000030759"/>
    </source>
</evidence>
<dbReference type="AlphaFoldDB" id="A0A061HYC6"/>
<keyword evidence="1" id="KW-0436">Ligase</keyword>
<gene>
    <name evidence="1" type="ORF">H671_xg20309</name>
</gene>
<accession>A0A061HYC6</accession>
<name>A0A061HYC6_CRIGR</name>
<dbReference type="EC" id="6.3.2.5" evidence="1"/>
<organism evidence="1 2">
    <name type="scientific">Cricetulus griseus</name>
    <name type="common">Chinese hamster</name>
    <name type="synonym">Cricetulus barabensis griseus</name>
    <dbReference type="NCBI Taxonomy" id="10029"/>
    <lineage>
        <taxon>Eukaryota</taxon>
        <taxon>Metazoa</taxon>
        <taxon>Chordata</taxon>
        <taxon>Craniata</taxon>
        <taxon>Vertebrata</taxon>
        <taxon>Euteleostomi</taxon>
        <taxon>Mammalia</taxon>
        <taxon>Eutheria</taxon>
        <taxon>Euarchontoglires</taxon>
        <taxon>Glires</taxon>
        <taxon>Rodentia</taxon>
        <taxon>Myomorpha</taxon>
        <taxon>Muroidea</taxon>
        <taxon>Cricetidae</taxon>
        <taxon>Cricetinae</taxon>
        <taxon>Cricetulus</taxon>
    </lineage>
</organism>
<dbReference type="EMBL" id="KE684775">
    <property type="protein sequence ID" value="ERE65354.1"/>
    <property type="molecule type" value="Genomic_DNA"/>
</dbReference>
<proteinExistence type="predicted"/>
<dbReference type="GO" id="GO:0004632">
    <property type="term" value="F:phosphopantothenate--cysteine ligase activity"/>
    <property type="evidence" value="ECO:0007669"/>
    <property type="project" value="UniProtKB-EC"/>
</dbReference>
<evidence type="ECO:0000313" key="1">
    <source>
        <dbReference type="EMBL" id="ERE65354.1"/>
    </source>
</evidence>
<dbReference type="InterPro" id="IPR035929">
    <property type="entry name" value="CoaB-like_sf"/>
</dbReference>
<dbReference type="Proteomes" id="UP000030759">
    <property type="component" value="Unassembled WGS sequence"/>
</dbReference>
<dbReference type="Gene3D" id="3.40.50.10300">
    <property type="entry name" value="CoaB-like"/>
    <property type="match status" value="1"/>
</dbReference>
<dbReference type="SUPFAM" id="SSF102645">
    <property type="entry name" value="CoaB-like"/>
    <property type="match status" value="1"/>
</dbReference>
<reference evidence="2" key="1">
    <citation type="journal article" date="2013" name="Nat. Biotechnol.">
        <title>Chinese hamster genome sequenced from sorted chromosomes.</title>
        <authorList>
            <person name="Brinkrolf K."/>
            <person name="Rupp O."/>
            <person name="Laux H."/>
            <person name="Kollin F."/>
            <person name="Ernst W."/>
            <person name="Linke B."/>
            <person name="Kofler R."/>
            <person name="Romand S."/>
            <person name="Hesse F."/>
            <person name="Budach W.E."/>
            <person name="Galosy S."/>
            <person name="Muller D."/>
            <person name="Noll T."/>
            <person name="Wienberg J."/>
            <person name="Jostock T."/>
            <person name="Leonard M."/>
            <person name="Grillari J."/>
            <person name="Tauch A."/>
            <person name="Goesmann A."/>
            <person name="Helk B."/>
            <person name="Mott J.E."/>
            <person name="Puhler A."/>
            <person name="Borth N."/>
        </authorList>
    </citation>
    <scope>NUCLEOTIDE SEQUENCE [LARGE SCALE GENOMIC DNA]</scope>
    <source>
        <strain evidence="2">17A/GY</strain>
    </source>
</reference>
<sequence length="111" mass="11883">MWGGGGVVLSLELEENANLGFAGVFQRYQEGAAASTFVAIEFTTLADYLPLLHAVALKPLGCAAMFYLVAEASDFYIPVSETPKHKIHSSGGPLQITVQMVPKMLSPLVKN</sequence>
<protein>
    <submittedName>
        <fullName evidence="1">Phosphopantothenate--cysteine ligase-like protein</fullName>
        <ecNumber evidence="1">6.3.2.5</ecNumber>
    </submittedName>
</protein>